<organism evidence="3 4">
    <name type="scientific">Thelohanellus kitauei</name>
    <name type="common">Myxosporean</name>
    <dbReference type="NCBI Taxonomy" id="669202"/>
    <lineage>
        <taxon>Eukaryota</taxon>
        <taxon>Metazoa</taxon>
        <taxon>Cnidaria</taxon>
        <taxon>Myxozoa</taxon>
        <taxon>Myxosporea</taxon>
        <taxon>Bivalvulida</taxon>
        <taxon>Platysporina</taxon>
        <taxon>Myxobolidae</taxon>
        <taxon>Thelohanellus</taxon>
    </lineage>
</organism>
<accession>A0A0C2MTD5</accession>
<sequence length="465" mass="53824">MSNKRFSLKTLRNEQHYLKIHIEELSISLYKIADMSSIKNKYETSKYYYNFTKNLDQQEKNNHKFNEKTTDLFVPSYATTIASVTQTAKESDYETKAAKHQDTTTGENRESSTPFFTTNIDSIPYQSTESDSLTEMFHDQSPTIHFAPPSPQPHYTTILASHTFKYQFDKLNLNFSNQTHDMSNKRFSLKTLRNEQHYLKIHIEELSISLYKIADMSSIKNKYETSKYYYNFPRNFDQQEKNNRKFNEKTTDLFVSSYVTTIDSKTQTAIESDYETEAPQDQDTTTSENHETSTLFFTTSMDSIPYQSTESDSLTEILHDQSLWIHITPPSPQPQYTTIQASPLQTSRDSESSNFFYQDQPTTTISATTSSTTVDITNQSSFITSKNLSDVVTRVIQGRIINAASNETYFLSFLQNTSNIMIGLFGTTFIGLLFLLFKKQKRKIKIPRMNIQISRSGEYKYCLNQ</sequence>
<feature type="region of interest" description="Disordered" evidence="1">
    <location>
        <begin position="269"/>
        <end position="289"/>
    </location>
</feature>
<gene>
    <name evidence="3" type="ORF">RF11_04719</name>
</gene>
<evidence type="ECO:0000313" key="3">
    <source>
        <dbReference type="EMBL" id="KII67480.1"/>
    </source>
</evidence>
<comment type="caution">
    <text evidence="3">The sequence shown here is derived from an EMBL/GenBank/DDBJ whole genome shotgun (WGS) entry which is preliminary data.</text>
</comment>
<keyword evidence="2" id="KW-0472">Membrane</keyword>
<feature type="region of interest" description="Disordered" evidence="1">
    <location>
        <begin position="88"/>
        <end position="116"/>
    </location>
</feature>
<protein>
    <submittedName>
        <fullName evidence="3">Uncharacterized protein</fullName>
    </submittedName>
</protein>
<keyword evidence="2" id="KW-1133">Transmembrane helix</keyword>
<evidence type="ECO:0000313" key="4">
    <source>
        <dbReference type="Proteomes" id="UP000031668"/>
    </source>
</evidence>
<keyword evidence="2" id="KW-0812">Transmembrane</keyword>
<proteinExistence type="predicted"/>
<dbReference type="Proteomes" id="UP000031668">
    <property type="component" value="Unassembled WGS sequence"/>
</dbReference>
<reference evidence="3 4" key="1">
    <citation type="journal article" date="2014" name="Genome Biol. Evol.">
        <title>The genome of the myxosporean Thelohanellus kitauei shows adaptations to nutrient acquisition within its fish host.</title>
        <authorList>
            <person name="Yang Y."/>
            <person name="Xiong J."/>
            <person name="Zhou Z."/>
            <person name="Huo F."/>
            <person name="Miao W."/>
            <person name="Ran C."/>
            <person name="Liu Y."/>
            <person name="Zhang J."/>
            <person name="Feng J."/>
            <person name="Wang M."/>
            <person name="Wang M."/>
            <person name="Wang L."/>
            <person name="Yao B."/>
        </authorList>
    </citation>
    <scope>NUCLEOTIDE SEQUENCE [LARGE SCALE GENOMIC DNA]</scope>
    <source>
        <strain evidence="3">Wuqing</strain>
    </source>
</reference>
<evidence type="ECO:0000256" key="1">
    <source>
        <dbReference type="SAM" id="MobiDB-lite"/>
    </source>
</evidence>
<feature type="compositionally biased region" description="Basic and acidic residues" evidence="1">
    <location>
        <begin position="89"/>
        <end position="110"/>
    </location>
</feature>
<dbReference type="AlphaFoldDB" id="A0A0C2MTD5"/>
<keyword evidence="4" id="KW-1185">Reference proteome</keyword>
<dbReference type="EMBL" id="JWZT01003175">
    <property type="protein sequence ID" value="KII67480.1"/>
    <property type="molecule type" value="Genomic_DNA"/>
</dbReference>
<feature type="transmembrane region" description="Helical" evidence="2">
    <location>
        <begin position="420"/>
        <end position="437"/>
    </location>
</feature>
<name>A0A0C2MTD5_THEKT</name>
<evidence type="ECO:0000256" key="2">
    <source>
        <dbReference type="SAM" id="Phobius"/>
    </source>
</evidence>